<evidence type="ECO:0000313" key="6">
    <source>
        <dbReference type="Proteomes" id="UP000612893"/>
    </source>
</evidence>
<dbReference type="InterPro" id="IPR003033">
    <property type="entry name" value="SCP2_sterol-bd_dom"/>
</dbReference>
<evidence type="ECO:0000259" key="4">
    <source>
        <dbReference type="Pfam" id="PF02036"/>
    </source>
</evidence>
<dbReference type="AlphaFoldDB" id="A0A934K0G2"/>
<keyword evidence="6" id="KW-1185">Reference proteome</keyword>
<dbReference type="SUPFAM" id="SSF55718">
    <property type="entry name" value="SCP-like"/>
    <property type="match status" value="1"/>
</dbReference>
<feature type="domain" description="SCP2" evidence="4">
    <location>
        <begin position="21"/>
        <end position="107"/>
    </location>
</feature>
<keyword evidence="3" id="KW-0560">Oxidoreductase</keyword>
<sequence>MNDELTPGQVIEAMPEYFQPDKAGSTNATIQFDLSGEQAGKWFLKVADGQASASEGQAESPNLTLLADGRDAVKIFTGKMDPTAAFMSGKLKIKGDMGLAMRMQSMFRRPS</sequence>
<accession>A0A934K0G2</accession>
<reference evidence="5" key="1">
    <citation type="submission" date="2020-10" db="EMBL/GenBank/DDBJ databases">
        <title>Ca. Dormibacterota MAGs.</title>
        <authorList>
            <person name="Montgomery K."/>
        </authorList>
    </citation>
    <scope>NUCLEOTIDE SEQUENCE [LARGE SCALE GENOMIC DNA]</scope>
    <source>
        <strain evidence="5">SC8812_S17_10</strain>
    </source>
</reference>
<comment type="caution">
    <text evidence="5">The sequence shown here is derived from an EMBL/GenBank/DDBJ whole genome shotgun (WGS) entry which is preliminary data.</text>
</comment>
<name>A0A934K0G2_9BACT</name>
<evidence type="ECO:0000256" key="3">
    <source>
        <dbReference type="ARBA" id="ARBA00023002"/>
    </source>
</evidence>
<comment type="similarity">
    <text evidence="1">Belongs to the short-chain dehydrogenases/reductases (SDR) family.</text>
</comment>
<keyword evidence="2" id="KW-0521">NADP</keyword>
<dbReference type="PANTHER" id="PTHR42808">
    <property type="entry name" value="HYDROXYSTEROID DEHYDROGENASE-LIKE PROTEIN 2"/>
    <property type="match status" value="1"/>
</dbReference>
<proteinExistence type="inferred from homology"/>
<dbReference type="Gene3D" id="3.30.1050.10">
    <property type="entry name" value="SCP2 sterol-binding domain"/>
    <property type="match status" value="1"/>
</dbReference>
<evidence type="ECO:0000256" key="2">
    <source>
        <dbReference type="ARBA" id="ARBA00022857"/>
    </source>
</evidence>
<dbReference type="EMBL" id="JAEKNR010000016">
    <property type="protein sequence ID" value="MBJ7596669.1"/>
    <property type="molecule type" value="Genomic_DNA"/>
</dbReference>
<dbReference type="PANTHER" id="PTHR42808:SF3">
    <property type="entry name" value="HYDROXYSTEROID DEHYDROGENASE-LIKE PROTEIN 2"/>
    <property type="match status" value="1"/>
</dbReference>
<dbReference type="Proteomes" id="UP000612893">
    <property type="component" value="Unassembled WGS sequence"/>
</dbReference>
<dbReference type="InterPro" id="IPR036527">
    <property type="entry name" value="SCP2_sterol-bd_dom_sf"/>
</dbReference>
<evidence type="ECO:0000313" key="5">
    <source>
        <dbReference type="EMBL" id="MBJ7596669.1"/>
    </source>
</evidence>
<dbReference type="Pfam" id="PF02036">
    <property type="entry name" value="SCP2"/>
    <property type="match status" value="1"/>
</dbReference>
<dbReference type="RefSeq" id="WP_338198499.1">
    <property type="nucleotide sequence ID" value="NZ_JAEKNR010000016.1"/>
</dbReference>
<organism evidence="5 6">
    <name type="scientific">Candidatus Nephthysia bennettiae</name>
    <dbReference type="NCBI Taxonomy" id="3127016"/>
    <lineage>
        <taxon>Bacteria</taxon>
        <taxon>Bacillati</taxon>
        <taxon>Candidatus Dormiibacterota</taxon>
        <taxon>Candidatus Dormibacteria</taxon>
        <taxon>Candidatus Dormibacterales</taxon>
        <taxon>Candidatus Dormibacteraceae</taxon>
        <taxon>Candidatus Nephthysia</taxon>
    </lineage>
</organism>
<dbReference type="InterPro" id="IPR051935">
    <property type="entry name" value="HSDL2"/>
</dbReference>
<evidence type="ECO:0000256" key="1">
    <source>
        <dbReference type="ARBA" id="ARBA00006484"/>
    </source>
</evidence>
<dbReference type="GO" id="GO:0016491">
    <property type="term" value="F:oxidoreductase activity"/>
    <property type="evidence" value="ECO:0007669"/>
    <property type="project" value="UniProtKB-KW"/>
</dbReference>
<protein>
    <submittedName>
        <fullName evidence="5">SCP2 sterol-binding domain-containing protein</fullName>
    </submittedName>
</protein>
<gene>
    <name evidence="5" type="ORF">JF922_01085</name>
</gene>